<proteinExistence type="predicted"/>
<accession>A0A9N9G5X5</accession>
<reference evidence="1" key="1">
    <citation type="submission" date="2021-06" db="EMBL/GenBank/DDBJ databases">
        <authorList>
            <person name="Kallberg Y."/>
            <person name="Tangrot J."/>
            <person name="Rosling A."/>
        </authorList>
    </citation>
    <scope>NUCLEOTIDE SEQUENCE</scope>
    <source>
        <strain evidence="1">MT106</strain>
    </source>
</reference>
<dbReference type="AlphaFoldDB" id="A0A9N9G5X5"/>
<dbReference type="Proteomes" id="UP000789831">
    <property type="component" value="Unassembled WGS sequence"/>
</dbReference>
<dbReference type="EMBL" id="CAJVPL010001701">
    <property type="protein sequence ID" value="CAG8583716.1"/>
    <property type="molecule type" value="Genomic_DNA"/>
</dbReference>
<dbReference type="OrthoDB" id="2467712at2759"/>
<protein>
    <submittedName>
        <fullName evidence="1">4342_t:CDS:1</fullName>
    </submittedName>
</protein>
<sequence>MDAKNSLPKAIILEVPINVPLNRILNNSEKLRRIEIATRTTLHFTKSNYNPRVIIYPGRNALTTDAQMREAKRHVEHLFATSDGMVDYIKIPKSICRSREKFIEDLLSPKLRKIEDQYKINVHPRIYKSDLYAVFVRKQNPRSVIEKAQTEVEKFLSQFIFIKPKALHSIDFSVSINNEVMPIDLFKNKFQKEICQIEDNTNIEYDLTNTEKPKIQIKELEFSSNMLAKKVEARQKILKSSGKKSTSILTGSASFEYSEIIPLQGPKQNDSYNRAASHFLEKNLEINERKSELNISSMNETENSEYNMLYNQSNTEFLAKWNRFNTQWLKSGFYAQFETLFTVNK</sequence>
<name>A0A9N9G5X5_9GLOM</name>
<evidence type="ECO:0000313" key="1">
    <source>
        <dbReference type="EMBL" id="CAG8583716.1"/>
    </source>
</evidence>
<comment type="caution">
    <text evidence="1">The sequence shown here is derived from an EMBL/GenBank/DDBJ whole genome shotgun (WGS) entry which is preliminary data.</text>
</comment>
<organism evidence="1 2">
    <name type="scientific">Ambispora gerdemannii</name>
    <dbReference type="NCBI Taxonomy" id="144530"/>
    <lineage>
        <taxon>Eukaryota</taxon>
        <taxon>Fungi</taxon>
        <taxon>Fungi incertae sedis</taxon>
        <taxon>Mucoromycota</taxon>
        <taxon>Glomeromycotina</taxon>
        <taxon>Glomeromycetes</taxon>
        <taxon>Archaeosporales</taxon>
        <taxon>Ambisporaceae</taxon>
        <taxon>Ambispora</taxon>
    </lineage>
</organism>
<gene>
    <name evidence="1" type="ORF">AGERDE_LOCUS8253</name>
</gene>
<keyword evidence="2" id="KW-1185">Reference proteome</keyword>
<evidence type="ECO:0000313" key="2">
    <source>
        <dbReference type="Proteomes" id="UP000789831"/>
    </source>
</evidence>